<keyword evidence="4" id="KW-1185">Reference proteome</keyword>
<dbReference type="InterPro" id="IPR016186">
    <property type="entry name" value="C-type_lectin-like/link_sf"/>
</dbReference>
<accession>A0A9N9WUE7</accession>
<feature type="domain" description="C-type lectin" evidence="2">
    <location>
        <begin position="55"/>
        <end position="178"/>
    </location>
</feature>
<dbReference type="OrthoDB" id="7724281at2759"/>
<reference evidence="3" key="1">
    <citation type="submission" date="2022-01" db="EMBL/GenBank/DDBJ databases">
        <authorList>
            <person name="King R."/>
        </authorList>
    </citation>
    <scope>NUCLEOTIDE SEQUENCE</scope>
</reference>
<dbReference type="InterPro" id="IPR016187">
    <property type="entry name" value="CTDL_fold"/>
</dbReference>
<dbReference type="SUPFAM" id="SSF56436">
    <property type="entry name" value="C-type lectin-like"/>
    <property type="match status" value="1"/>
</dbReference>
<dbReference type="PROSITE" id="PS50041">
    <property type="entry name" value="C_TYPE_LECTIN_2"/>
    <property type="match status" value="1"/>
</dbReference>
<dbReference type="InterPro" id="IPR001304">
    <property type="entry name" value="C-type_lectin-like"/>
</dbReference>
<gene>
    <name evidence="3" type="ORF">CHIRRI_LOCUS12430</name>
</gene>
<evidence type="ECO:0000256" key="1">
    <source>
        <dbReference type="SAM" id="SignalP"/>
    </source>
</evidence>
<evidence type="ECO:0000313" key="4">
    <source>
        <dbReference type="Proteomes" id="UP001153620"/>
    </source>
</evidence>
<dbReference type="CDD" id="cd00037">
    <property type="entry name" value="CLECT"/>
    <property type="match status" value="1"/>
</dbReference>
<dbReference type="Proteomes" id="UP001153620">
    <property type="component" value="Chromosome 3"/>
</dbReference>
<feature type="chain" id="PRO_5040245539" description="C-type lectin domain-containing protein" evidence="1">
    <location>
        <begin position="18"/>
        <end position="192"/>
    </location>
</feature>
<evidence type="ECO:0000259" key="2">
    <source>
        <dbReference type="PROSITE" id="PS50041"/>
    </source>
</evidence>
<feature type="signal peptide" evidence="1">
    <location>
        <begin position="1"/>
        <end position="17"/>
    </location>
</feature>
<name>A0A9N9WUE7_9DIPT</name>
<dbReference type="Gene3D" id="3.10.100.10">
    <property type="entry name" value="Mannose-Binding Protein A, subunit A"/>
    <property type="match status" value="1"/>
</dbReference>
<organism evidence="3 4">
    <name type="scientific">Chironomus riparius</name>
    <dbReference type="NCBI Taxonomy" id="315576"/>
    <lineage>
        <taxon>Eukaryota</taxon>
        <taxon>Metazoa</taxon>
        <taxon>Ecdysozoa</taxon>
        <taxon>Arthropoda</taxon>
        <taxon>Hexapoda</taxon>
        <taxon>Insecta</taxon>
        <taxon>Pterygota</taxon>
        <taxon>Neoptera</taxon>
        <taxon>Endopterygota</taxon>
        <taxon>Diptera</taxon>
        <taxon>Nematocera</taxon>
        <taxon>Chironomoidea</taxon>
        <taxon>Chironomidae</taxon>
        <taxon>Chironominae</taxon>
        <taxon>Chironomus</taxon>
    </lineage>
</organism>
<dbReference type="EMBL" id="OU895879">
    <property type="protein sequence ID" value="CAG9809609.1"/>
    <property type="molecule type" value="Genomic_DNA"/>
</dbReference>
<protein>
    <recommendedName>
        <fullName evidence="2">C-type lectin domain-containing protein</fullName>
    </recommendedName>
</protein>
<evidence type="ECO:0000313" key="3">
    <source>
        <dbReference type="EMBL" id="CAG9809609.1"/>
    </source>
</evidence>
<proteinExistence type="predicted"/>
<dbReference type="Pfam" id="PF00059">
    <property type="entry name" value="Lectin_C"/>
    <property type="match status" value="1"/>
</dbReference>
<dbReference type="SMART" id="SM00034">
    <property type="entry name" value="CLECT"/>
    <property type="match status" value="1"/>
</dbReference>
<keyword evidence="1" id="KW-0732">Signal</keyword>
<reference evidence="3" key="2">
    <citation type="submission" date="2022-10" db="EMBL/GenBank/DDBJ databases">
        <authorList>
            <consortium name="ENA_rothamsted_submissions"/>
            <consortium name="culmorum"/>
            <person name="King R."/>
        </authorList>
    </citation>
    <scope>NUCLEOTIDE SEQUENCE</scope>
</reference>
<sequence>MVTKILIFVAAFLLVSSEHHTEISSASLHTNSSPKQIIFKPFGEYYGETKNGTRYKKKYYFFEHFKSTWINAKIICKAFNLELATFETKDEADNFLKKTAAIKHFQDNNEAYVLVDGMTFMSELPMHFYWTNSGLKIPYNLTWAEGEPTNGYKDENCLSIGRANKNETLGFNDINCNENVAEFLCQQTMLIQ</sequence>
<dbReference type="AlphaFoldDB" id="A0A9N9WUE7"/>